<dbReference type="CDD" id="cd03416">
    <property type="entry name" value="CbiX_SirB_N"/>
    <property type="match status" value="1"/>
</dbReference>
<dbReference type="InterPro" id="IPR050963">
    <property type="entry name" value="Sirohydro_Cobaltochel/CbiX"/>
</dbReference>
<gene>
    <name evidence="3" type="ORF">QRO08_13960</name>
</gene>
<keyword evidence="1" id="KW-0479">Metal-binding</keyword>
<dbReference type="SUPFAM" id="SSF53800">
    <property type="entry name" value="Chelatase"/>
    <property type="match status" value="1"/>
</dbReference>
<dbReference type="EMBL" id="CP127363">
    <property type="protein sequence ID" value="WIY46954.1"/>
    <property type="molecule type" value="Genomic_DNA"/>
</dbReference>
<organism evidence="3 4">
    <name type="scientific">Paracidovorax citrulli</name>
    <name type="common">Acidovorax citrulli</name>
    <dbReference type="NCBI Taxonomy" id="80869"/>
    <lineage>
        <taxon>Bacteria</taxon>
        <taxon>Pseudomonadati</taxon>
        <taxon>Pseudomonadota</taxon>
        <taxon>Betaproteobacteria</taxon>
        <taxon>Burkholderiales</taxon>
        <taxon>Comamonadaceae</taxon>
        <taxon>Paracidovorax</taxon>
    </lineage>
</organism>
<accession>A0ABY9AJ31</accession>
<evidence type="ECO:0000256" key="1">
    <source>
        <dbReference type="ARBA" id="ARBA00022723"/>
    </source>
</evidence>
<dbReference type="PANTHER" id="PTHR33542">
    <property type="entry name" value="SIROHYDROCHLORIN FERROCHELATASE, CHLOROPLASTIC"/>
    <property type="match status" value="1"/>
</dbReference>
<dbReference type="Pfam" id="PF01903">
    <property type="entry name" value="CbiX"/>
    <property type="match status" value="1"/>
</dbReference>
<evidence type="ECO:0000256" key="2">
    <source>
        <dbReference type="ARBA" id="ARBA00023239"/>
    </source>
</evidence>
<dbReference type="PANTHER" id="PTHR33542:SF3">
    <property type="entry name" value="SIROHYDROCHLORIN FERROCHELATASE, CHLOROPLASTIC"/>
    <property type="match status" value="1"/>
</dbReference>
<dbReference type="Proteomes" id="UP001242732">
    <property type="component" value="Chromosome"/>
</dbReference>
<evidence type="ECO:0000313" key="4">
    <source>
        <dbReference type="Proteomes" id="UP001242732"/>
    </source>
</evidence>
<protein>
    <submittedName>
        <fullName evidence="3">CbiX/SirB N-terminal domain-containing protein</fullName>
    </submittedName>
</protein>
<keyword evidence="4" id="KW-1185">Reference proteome</keyword>
<sequence length="136" mass="14719">MNMAHDTSRAEAPRGVVLFAHGSRDPLWRAPIEAVEARMRQQAPGLEVRCAYLELAEPDLPTAVRELAARGVRRLTVVPMFLGTGKHAREDLPQLVQALRAEHPEMAVAVQGAIGEDARMTALMAEIASAEPHAGP</sequence>
<proteinExistence type="predicted"/>
<keyword evidence="2" id="KW-0456">Lyase</keyword>
<dbReference type="Gene3D" id="3.40.50.1400">
    <property type="match status" value="1"/>
</dbReference>
<reference evidence="3 4" key="1">
    <citation type="submission" date="2023-06" db="EMBL/GenBank/DDBJ databases">
        <authorList>
            <person name="Ham H."/>
            <person name="Park D.S."/>
        </authorList>
    </citation>
    <scope>NUCLEOTIDE SEQUENCE [LARGE SCALE GENOMIC DNA]</scope>
    <source>
        <strain evidence="3 4">KACC 17005</strain>
    </source>
</reference>
<name>A0ABY9AJ31_PARCI</name>
<evidence type="ECO:0000313" key="3">
    <source>
        <dbReference type="EMBL" id="WIY46954.1"/>
    </source>
</evidence>
<dbReference type="InterPro" id="IPR002762">
    <property type="entry name" value="CbiX-like"/>
</dbReference>